<dbReference type="PANTHER" id="PTHR44591">
    <property type="entry name" value="STRESS RESPONSE REGULATOR PROTEIN 1"/>
    <property type="match status" value="1"/>
</dbReference>
<dbReference type="CDD" id="cd17574">
    <property type="entry name" value="REC_OmpR"/>
    <property type="match status" value="1"/>
</dbReference>
<dbReference type="PROSITE" id="PS50110">
    <property type="entry name" value="RESPONSE_REGULATORY"/>
    <property type="match status" value="1"/>
</dbReference>
<dbReference type="GO" id="GO:0000160">
    <property type="term" value="P:phosphorelay signal transduction system"/>
    <property type="evidence" value="ECO:0007669"/>
    <property type="project" value="InterPro"/>
</dbReference>
<dbReference type="PANTHER" id="PTHR44591:SF18">
    <property type="entry name" value="REGULATORY PROTEIN"/>
    <property type="match status" value="1"/>
</dbReference>
<dbReference type="SMART" id="SM00448">
    <property type="entry name" value="REC"/>
    <property type="match status" value="1"/>
</dbReference>
<comment type="caution">
    <text evidence="4">The sequence shown here is derived from an EMBL/GenBank/DDBJ whole genome shotgun (WGS) entry which is preliminary data.</text>
</comment>
<reference evidence="4" key="1">
    <citation type="journal article" date="2020" name="mSystems">
        <title>Genome- and Community-Level Interaction Insights into Carbon Utilization and Element Cycling Functions of Hydrothermarchaeota in Hydrothermal Sediment.</title>
        <authorList>
            <person name="Zhou Z."/>
            <person name="Liu Y."/>
            <person name="Xu W."/>
            <person name="Pan J."/>
            <person name="Luo Z.H."/>
            <person name="Li M."/>
        </authorList>
    </citation>
    <scope>NUCLEOTIDE SEQUENCE [LARGE SCALE GENOMIC DNA]</scope>
    <source>
        <strain evidence="4">SpSt-456</strain>
    </source>
</reference>
<organism evidence="4">
    <name type="scientific">Desulfacinum infernum</name>
    <dbReference type="NCBI Taxonomy" id="35837"/>
    <lineage>
        <taxon>Bacteria</taxon>
        <taxon>Pseudomonadati</taxon>
        <taxon>Thermodesulfobacteriota</taxon>
        <taxon>Syntrophobacteria</taxon>
        <taxon>Syntrophobacterales</taxon>
        <taxon>Syntrophobacteraceae</taxon>
        <taxon>Desulfacinum</taxon>
    </lineage>
</organism>
<evidence type="ECO:0000259" key="3">
    <source>
        <dbReference type="PROSITE" id="PS50110"/>
    </source>
</evidence>
<dbReference type="InterPro" id="IPR050595">
    <property type="entry name" value="Bact_response_regulator"/>
</dbReference>
<gene>
    <name evidence="4" type="ORF">ENS06_09320</name>
</gene>
<keyword evidence="1 2" id="KW-0597">Phosphoprotein</keyword>
<dbReference type="Gene3D" id="3.40.50.2300">
    <property type="match status" value="1"/>
</dbReference>
<feature type="domain" description="Response regulatory" evidence="3">
    <location>
        <begin position="25"/>
        <end position="153"/>
    </location>
</feature>
<dbReference type="SUPFAM" id="SSF52172">
    <property type="entry name" value="CheY-like"/>
    <property type="match status" value="1"/>
</dbReference>
<evidence type="ECO:0000313" key="4">
    <source>
        <dbReference type="EMBL" id="HFK97505.1"/>
    </source>
</evidence>
<dbReference type="EMBL" id="DSTK01000027">
    <property type="protein sequence ID" value="HFK97505.1"/>
    <property type="molecule type" value="Genomic_DNA"/>
</dbReference>
<dbReference type="Pfam" id="PF00072">
    <property type="entry name" value="Response_reg"/>
    <property type="match status" value="1"/>
</dbReference>
<feature type="modified residue" description="4-aspartylphosphate" evidence="2">
    <location>
        <position position="74"/>
    </location>
</feature>
<evidence type="ECO:0000256" key="1">
    <source>
        <dbReference type="ARBA" id="ARBA00022553"/>
    </source>
</evidence>
<sequence>MFLCRPSRRNGPERLEEELMATKAKILIVDDDADFAKSTKMILLADGYEVIIASDGKEGLRKVQEEKPDLIILDIMMESIFEGFSLVTSVRSDPRLAAFKNIPILMVSSVRSDTGSRFAFGDAEDMGSLSEPDDYLDKPFKPKELLERVADLLARRRSS</sequence>
<protein>
    <submittedName>
        <fullName evidence="4">Response regulator</fullName>
    </submittedName>
</protein>
<accession>A0A832A757</accession>
<dbReference type="InterPro" id="IPR011006">
    <property type="entry name" value="CheY-like_superfamily"/>
</dbReference>
<evidence type="ECO:0000256" key="2">
    <source>
        <dbReference type="PROSITE-ProRule" id="PRU00169"/>
    </source>
</evidence>
<dbReference type="InterPro" id="IPR001789">
    <property type="entry name" value="Sig_transdc_resp-reg_receiver"/>
</dbReference>
<proteinExistence type="predicted"/>
<dbReference type="AlphaFoldDB" id="A0A832A757"/>
<name>A0A832A757_9BACT</name>